<accession>A0ABX9SLM8</accession>
<keyword evidence="2" id="KW-1185">Reference proteome</keyword>
<sequence length="32" mass="3863">MFLLDKEVIKIMVVNVEVLINNLKKSYQETFY</sequence>
<dbReference type="Proteomes" id="UP000280955">
    <property type="component" value="Unassembled WGS sequence"/>
</dbReference>
<name>A0ABX9SLM8_9GAMM</name>
<gene>
    <name evidence="1" type="ORF">BDD30_3674</name>
</gene>
<organism evidence="1 2">
    <name type="scientific">Photorhabdus asymbiotica</name>
    <dbReference type="NCBI Taxonomy" id="291112"/>
    <lineage>
        <taxon>Bacteria</taxon>
        <taxon>Pseudomonadati</taxon>
        <taxon>Pseudomonadota</taxon>
        <taxon>Gammaproteobacteria</taxon>
        <taxon>Enterobacterales</taxon>
        <taxon>Morganellaceae</taxon>
        <taxon>Photorhabdus</taxon>
    </lineage>
</organism>
<dbReference type="EMBL" id="RBLJ01000004">
    <property type="protein sequence ID" value="RKS57036.1"/>
    <property type="molecule type" value="Genomic_DNA"/>
</dbReference>
<protein>
    <submittedName>
        <fullName evidence="1">Uncharacterized protein</fullName>
    </submittedName>
</protein>
<evidence type="ECO:0000313" key="1">
    <source>
        <dbReference type="EMBL" id="RKS57036.1"/>
    </source>
</evidence>
<proteinExistence type="predicted"/>
<reference evidence="1 2" key="1">
    <citation type="submission" date="2018-10" db="EMBL/GenBank/DDBJ databases">
        <title>Genomic Encyclopedia of Archaeal and Bacterial Type Strains, Phase II (KMG-II): from individual species to whole genera.</title>
        <authorList>
            <person name="Goeker M."/>
        </authorList>
    </citation>
    <scope>NUCLEOTIDE SEQUENCE [LARGE SCALE GENOMIC DNA]</scope>
    <source>
        <strain evidence="1 2">DSM 15149</strain>
    </source>
</reference>
<comment type="caution">
    <text evidence="1">The sequence shown here is derived from an EMBL/GenBank/DDBJ whole genome shotgun (WGS) entry which is preliminary data.</text>
</comment>
<evidence type="ECO:0000313" key="2">
    <source>
        <dbReference type="Proteomes" id="UP000280955"/>
    </source>
</evidence>